<organism evidence="3">
    <name type="scientific">marine metagenome</name>
    <dbReference type="NCBI Taxonomy" id="408172"/>
    <lineage>
        <taxon>unclassified sequences</taxon>
        <taxon>metagenomes</taxon>
        <taxon>ecological metagenomes</taxon>
    </lineage>
</organism>
<feature type="transmembrane region" description="Helical" evidence="1">
    <location>
        <begin position="146"/>
        <end position="170"/>
    </location>
</feature>
<dbReference type="PANTHER" id="PTHR19353">
    <property type="entry name" value="FATTY ACID DESATURASE 2"/>
    <property type="match status" value="1"/>
</dbReference>
<keyword evidence="1" id="KW-0472">Membrane</keyword>
<keyword evidence="1" id="KW-0812">Transmembrane</keyword>
<dbReference type="AlphaFoldDB" id="A0A381SFD2"/>
<accession>A0A381SFD2</accession>
<sequence>MFSGILIYLTSNSYFYYFFIILHGAFIAFLYAGMHECIHKTPFRNRLLNEFVGYMIGFILFRSFLNARYRHMAHHTYTQHPEKDPDRVKFPKSYFEYLKHITSLTIWIRIIDNLFRHTLGIINNSEKEYVPSSQIKSLIRESRAMIIGYFIIFFLSIYFQTLFFLIYWFIPRILGEPFLRLFRMAEHTGKDESPDMIENTRTSFPSKIVKFLYWNMPYHTEHHIYANVPFHKLPAFHNTLKSKLSPMEPTIFQVHIQILKQIWINKKLENKKNILNI</sequence>
<dbReference type="PANTHER" id="PTHR19353:SF19">
    <property type="entry name" value="DELTA(5) FATTY ACID DESATURASE C-RELATED"/>
    <property type="match status" value="1"/>
</dbReference>
<keyword evidence="1" id="KW-1133">Transmembrane helix</keyword>
<evidence type="ECO:0000256" key="1">
    <source>
        <dbReference type="SAM" id="Phobius"/>
    </source>
</evidence>
<reference evidence="3" key="1">
    <citation type="submission" date="2018-05" db="EMBL/GenBank/DDBJ databases">
        <authorList>
            <person name="Lanie J.A."/>
            <person name="Ng W.-L."/>
            <person name="Kazmierczak K.M."/>
            <person name="Andrzejewski T.M."/>
            <person name="Davidsen T.M."/>
            <person name="Wayne K.J."/>
            <person name="Tettelin H."/>
            <person name="Glass J.I."/>
            <person name="Rusch D."/>
            <person name="Podicherti R."/>
            <person name="Tsui H.-C.T."/>
            <person name="Winkler M.E."/>
        </authorList>
    </citation>
    <scope>NUCLEOTIDE SEQUENCE</scope>
</reference>
<dbReference type="InterPro" id="IPR005804">
    <property type="entry name" value="FA_desaturase_dom"/>
</dbReference>
<dbReference type="InterPro" id="IPR012171">
    <property type="entry name" value="Fatty_acid_desaturase"/>
</dbReference>
<feature type="transmembrane region" description="Helical" evidence="1">
    <location>
        <begin position="46"/>
        <end position="65"/>
    </location>
</feature>
<feature type="transmembrane region" description="Helical" evidence="1">
    <location>
        <begin position="14"/>
        <end position="34"/>
    </location>
</feature>
<evidence type="ECO:0000259" key="2">
    <source>
        <dbReference type="Pfam" id="PF00487"/>
    </source>
</evidence>
<gene>
    <name evidence="3" type="ORF">METZ01_LOCUS55636</name>
</gene>
<dbReference type="GO" id="GO:0016717">
    <property type="term" value="F:oxidoreductase activity, acting on paired donors, with oxidation of a pair of donors resulting in the reduction of molecular oxygen to two molecules of water"/>
    <property type="evidence" value="ECO:0007669"/>
    <property type="project" value="TreeGrafter"/>
</dbReference>
<feature type="domain" description="Fatty acid desaturase" evidence="2">
    <location>
        <begin position="17"/>
        <end position="252"/>
    </location>
</feature>
<dbReference type="GO" id="GO:0016020">
    <property type="term" value="C:membrane"/>
    <property type="evidence" value="ECO:0007669"/>
    <property type="project" value="TreeGrafter"/>
</dbReference>
<dbReference type="Pfam" id="PF00487">
    <property type="entry name" value="FA_desaturase"/>
    <property type="match status" value="1"/>
</dbReference>
<name>A0A381SFD2_9ZZZZ</name>
<dbReference type="EMBL" id="UINC01003040">
    <property type="protein sequence ID" value="SVA02782.1"/>
    <property type="molecule type" value="Genomic_DNA"/>
</dbReference>
<evidence type="ECO:0000313" key="3">
    <source>
        <dbReference type="EMBL" id="SVA02782.1"/>
    </source>
</evidence>
<proteinExistence type="predicted"/>
<protein>
    <recommendedName>
        <fullName evidence="2">Fatty acid desaturase domain-containing protein</fullName>
    </recommendedName>
</protein>
<dbReference type="GO" id="GO:0008610">
    <property type="term" value="P:lipid biosynthetic process"/>
    <property type="evidence" value="ECO:0007669"/>
    <property type="project" value="UniProtKB-ARBA"/>
</dbReference>